<evidence type="ECO:0000313" key="3">
    <source>
        <dbReference type="Proteomes" id="UP001216907"/>
    </source>
</evidence>
<sequence>MKSNDRRGFTLIELLVVIAIIAVLIALLLPAVQAAREAARRSQCVNNLKQIGLALHNYHSSVGSFPQGQAQSSASLGYAGYAGWTEWGPQAMMLPNMEQTPIYNSINFMYCGGQGDGQNINGTAWTTLISGFLCPSDGNAGKGSVPRGNGPGNTNSYKGSVGTTTARWEQYPGYASCRPDPYNKTGGDPGCSAYSTGVFAYWVVNGLRDITDGSSNTIAFSESLVGDPAGISVNRPNNSVTGVTGATNLVQDASTLADAVLVQSLQACTTAYKSNTNISNSNGARWGWGATTITLFHTIVPPNSKQYPWNSCRPDCGGCGPDDSAYSNAQSNHSGGVNALMADGSVKFIKDSVNLRTWMALGTKAGGEVISSDSY</sequence>
<dbReference type="Pfam" id="PF07963">
    <property type="entry name" value="N_methyl"/>
    <property type="match status" value="1"/>
</dbReference>
<dbReference type="Pfam" id="PF07596">
    <property type="entry name" value="SBP_bac_10"/>
    <property type="match status" value="1"/>
</dbReference>
<keyword evidence="3" id="KW-1185">Reference proteome</keyword>
<dbReference type="SUPFAM" id="SSF54523">
    <property type="entry name" value="Pili subunits"/>
    <property type="match status" value="1"/>
</dbReference>
<dbReference type="PANTHER" id="PTHR30093:SF2">
    <property type="entry name" value="TYPE II SECRETION SYSTEM PROTEIN H"/>
    <property type="match status" value="1"/>
</dbReference>
<gene>
    <name evidence="2" type="ORF">PZE19_13505</name>
</gene>
<proteinExistence type="predicted"/>
<dbReference type="Gene3D" id="3.30.700.10">
    <property type="entry name" value="Glycoprotein, Type 4 Pilin"/>
    <property type="match status" value="1"/>
</dbReference>
<dbReference type="PROSITE" id="PS00409">
    <property type="entry name" value="PROKAR_NTER_METHYL"/>
    <property type="match status" value="1"/>
</dbReference>
<protein>
    <submittedName>
        <fullName evidence="2">DUF1559 domain-containing protein</fullName>
    </submittedName>
</protein>
<dbReference type="InterPro" id="IPR045584">
    <property type="entry name" value="Pilin-like"/>
</dbReference>
<feature type="domain" description="DUF1559" evidence="1">
    <location>
        <begin position="33"/>
        <end position="355"/>
    </location>
</feature>
<reference evidence="2 3" key="1">
    <citation type="submission" date="2023-03" db="EMBL/GenBank/DDBJ databases">
        <title>Paludisphaera mucosa sp. nov. a novel planctomycete from northern fen.</title>
        <authorList>
            <person name="Ivanova A."/>
        </authorList>
    </citation>
    <scope>NUCLEOTIDE SEQUENCE [LARGE SCALE GENOMIC DNA]</scope>
    <source>
        <strain evidence="2 3">Pla2</strain>
    </source>
</reference>
<evidence type="ECO:0000259" key="1">
    <source>
        <dbReference type="Pfam" id="PF07596"/>
    </source>
</evidence>
<dbReference type="RefSeq" id="WP_277861151.1">
    <property type="nucleotide sequence ID" value="NZ_JARRAG010000002.1"/>
</dbReference>
<dbReference type="NCBIfam" id="TIGR02532">
    <property type="entry name" value="IV_pilin_GFxxxE"/>
    <property type="match status" value="1"/>
</dbReference>
<dbReference type="InterPro" id="IPR027558">
    <property type="entry name" value="Pre_pil_HX9DG_C"/>
</dbReference>
<dbReference type="InterPro" id="IPR011453">
    <property type="entry name" value="DUF1559"/>
</dbReference>
<dbReference type="PANTHER" id="PTHR30093">
    <property type="entry name" value="GENERAL SECRETION PATHWAY PROTEIN G"/>
    <property type="match status" value="1"/>
</dbReference>
<evidence type="ECO:0000313" key="2">
    <source>
        <dbReference type="EMBL" id="MDG3004799.1"/>
    </source>
</evidence>
<organism evidence="2 3">
    <name type="scientific">Paludisphaera mucosa</name>
    <dbReference type="NCBI Taxonomy" id="3030827"/>
    <lineage>
        <taxon>Bacteria</taxon>
        <taxon>Pseudomonadati</taxon>
        <taxon>Planctomycetota</taxon>
        <taxon>Planctomycetia</taxon>
        <taxon>Isosphaerales</taxon>
        <taxon>Isosphaeraceae</taxon>
        <taxon>Paludisphaera</taxon>
    </lineage>
</organism>
<accession>A0ABT6FB69</accession>
<dbReference type="NCBIfam" id="TIGR04294">
    <property type="entry name" value="pre_pil_HX9DG"/>
    <property type="match status" value="1"/>
</dbReference>
<dbReference type="EMBL" id="JARRAG010000002">
    <property type="protein sequence ID" value="MDG3004799.1"/>
    <property type="molecule type" value="Genomic_DNA"/>
</dbReference>
<comment type="caution">
    <text evidence="2">The sequence shown here is derived from an EMBL/GenBank/DDBJ whole genome shotgun (WGS) entry which is preliminary data.</text>
</comment>
<dbReference type="InterPro" id="IPR012902">
    <property type="entry name" value="N_methyl_site"/>
</dbReference>
<name>A0ABT6FB69_9BACT</name>
<dbReference type="Proteomes" id="UP001216907">
    <property type="component" value="Unassembled WGS sequence"/>
</dbReference>